<dbReference type="FunCoup" id="D5GBN3">
    <property type="interactions" value="13"/>
</dbReference>
<dbReference type="GO" id="GO:0005739">
    <property type="term" value="C:mitochondrion"/>
    <property type="evidence" value="ECO:0007669"/>
    <property type="project" value="TreeGrafter"/>
</dbReference>
<dbReference type="InterPro" id="IPR015507">
    <property type="entry name" value="rRNA-MeTfrase_E"/>
</dbReference>
<evidence type="ECO:0000256" key="1">
    <source>
        <dbReference type="ARBA" id="ARBA00009258"/>
    </source>
</evidence>
<dbReference type="KEGG" id="tml:GSTUM_00005489001"/>
<dbReference type="GO" id="GO:0008650">
    <property type="term" value="F:rRNA (uridine-2'-O-)-methyltransferase activity"/>
    <property type="evidence" value="ECO:0007669"/>
    <property type="project" value="TreeGrafter"/>
</dbReference>
<feature type="domain" description="Ribosomal RNA methyltransferase FtsJ" evidence="7">
    <location>
        <begin position="113"/>
        <end position="337"/>
    </location>
</feature>
<dbReference type="Pfam" id="PF01728">
    <property type="entry name" value="FtsJ"/>
    <property type="match status" value="1"/>
</dbReference>
<reference evidence="8 9" key="1">
    <citation type="journal article" date="2010" name="Nature">
        <title>Perigord black truffle genome uncovers evolutionary origins and mechanisms of symbiosis.</title>
        <authorList>
            <person name="Martin F."/>
            <person name="Kohler A."/>
            <person name="Murat C."/>
            <person name="Balestrini R."/>
            <person name="Coutinho P.M."/>
            <person name="Jaillon O."/>
            <person name="Montanini B."/>
            <person name="Morin E."/>
            <person name="Noel B."/>
            <person name="Percudani R."/>
            <person name="Porcel B."/>
            <person name="Rubini A."/>
            <person name="Amicucci A."/>
            <person name="Amselem J."/>
            <person name="Anthouard V."/>
            <person name="Arcioni S."/>
            <person name="Artiguenave F."/>
            <person name="Aury J.M."/>
            <person name="Ballario P."/>
            <person name="Bolchi A."/>
            <person name="Brenna A."/>
            <person name="Brun A."/>
            <person name="Buee M."/>
            <person name="Cantarel B."/>
            <person name="Chevalier G."/>
            <person name="Couloux A."/>
            <person name="Da Silva C."/>
            <person name="Denoeud F."/>
            <person name="Duplessis S."/>
            <person name="Ghignone S."/>
            <person name="Hilselberger B."/>
            <person name="Iotti M."/>
            <person name="Marcais B."/>
            <person name="Mello A."/>
            <person name="Miranda M."/>
            <person name="Pacioni G."/>
            <person name="Quesneville H."/>
            <person name="Riccioni C."/>
            <person name="Ruotolo R."/>
            <person name="Splivallo R."/>
            <person name="Stocchi V."/>
            <person name="Tisserant E."/>
            <person name="Viscomi A.R."/>
            <person name="Zambonelli A."/>
            <person name="Zampieri E."/>
            <person name="Henrissat B."/>
            <person name="Lebrun M.H."/>
            <person name="Paolocci F."/>
            <person name="Bonfante P."/>
            <person name="Ottonello S."/>
            <person name="Wincker P."/>
        </authorList>
    </citation>
    <scope>NUCLEOTIDE SEQUENCE [LARGE SCALE GENOMIC DNA]</scope>
    <source>
        <strain evidence="8 9">Mel28</strain>
    </source>
</reference>
<dbReference type="eggNOG" id="KOG4589">
    <property type="taxonomic scope" value="Eukaryota"/>
</dbReference>
<dbReference type="PANTHER" id="PTHR10920">
    <property type="entry name" value="RIBOSOMAL RNA METHYLTRANSFERASE"/>
    <property type="match status" value="1"/>
</dbReference>
<dbReference type="Proteomes" id="UP000006911">
    <property type="component" value="Unassembled WGS sequence"/>
</dbReference>
<keyword evidence="3" id="KW-0489">Methyltransferase</keyword>
<dbReference type="EMBL" id="FN430097">
    <property type="protein sequence ID" value="CAZ81883.1"/>
    <property type="molecule type" value="Genomic_DNA"/>
</dbReference>
<evidence type="ECO:0000256" key="4">
    <source>
        <dbReference type="ARBA" id="ARBA00022679"/>
    </source>
</evidence>
<accession>D5GBN3</accession>
<evidence type="ECO:0000256" key="2">
    <source>
        <dbReference type="ARBA" id="ARBA00022552"/>
    </source>
</evidence>
<dbReference type="SUPFAM" id="SSF53335">
    <property type="entry name" value="S-adenosyl-L-methionine-dependent methyltransferases"/>
    <property type="match status" value="1"/>
</dbReference>
<dbReference type="HOGENOM" id="CLU_009422_2_0_1"/>
<proteinExistence type="inferred from homology"/>
<keyword evidence="4" id="KW-0808">Transferase</keyword>
<dbReference type="InterPro" id="IPR002877">
    <property type="entry name" value="RNA_MeTrfase_FtsJ_dom"/>
</dbReference>
<dbReference type="OMA" id="WSQVAVN"/>
<dbReference type="PANTHER" id="PTHR10920:SF18">
    <property type="entry name" value="RRNA METHYLTRANSFERASE 2, MITOCHONDRIAL"/>
    <property type="match status" value="1"/>
</dbReference>
<evidence type="ECO:0000256" key="5">
    <source>
        <dbReference type="ARBA" id="ARBA00022691"/>
    </source>
</evidence>
<keyword evidence="2" id="KW-0698">rRNA processing</keyword>
<protein>
    <recommendedName>
        <fullName evidence="6">rRNA methyltransferase 2, mitochondrial</fullName>
    </recommendedName>
</protein>
<dbReference type="InParanoid" id="D5GBN3"/>
<dbReference type="InterPro" id="IPR050082">
    <property type="entry name" value="RNA_methyltr_RlmE"/>
</dbReference>
<dbReference type="Gene3D" id="3.40.50.150">
    <property type="entry name" value="Vaccinia Virus protein VP39"/>
    <property type="match status" value="1"/>
</dbReference>
<organism evidence="8 9">
    <name type="scientific">Tuber melanosporum (strain Mel28)</name>
    <name type="common">Perigord black truffle</name>
    <dbReference type="NCBI Taxonomy" id="656061"/>
    <lineage>
        <taxon>Eukaryota</taxon>
        <taxon>Fungi</taxon>
        <taxon>Dikarya</taxon>
        <taxon>Ascomycota</taxon>
        <taxon>Pezizomycotina</taxon>
        <taxon>Pezizomycetes</taxon>
        <taxon>Pezizales</taxon>
        <taxon>Tuberaceae</taxon>
        <taxon>Tuber</taxon>
    </lineage>
</organism>
<dbReference type="InterPro" id="IPR029063">
    <property type="entry name" value="SAM-dependent_MTases_sf"/>
</dbReference>
<dbReference type="GeneID" id="9184457"/>
<evidence type="ECO:0000259" key="7">
    <source>
        <dbReference type="Pfam" id="PF01728"/>
    </source>
</evidence>
<evidence type="ECO:0000313" key="8">
    <source>
        <dbReference type="EMBL" id="CAZ81883.1"/>
    </source>
</evidence>
<dbReference type="STRING" id="656061.D5GBN3"/>
<gene>
    <name evidence="8" type="ORF">GSTUM_00005489001</name>
</gene>
<comment type="similarity">
    <text evidence="1">Belongs to the class I-like SAM-binding methyltransferase superfamily. RNA methyltransferase RlmE family.</text>
</comment>
<name>D5GBN3_TUBMM</name>
<dbReference type="AlphaFoldDB" id="D5GBN3"/>
<dbReference type="RefSeq" id="XP_002837692.1">
    <property type="nucleotide sequence ID" value="XM_002837646.1"/>
</dbReference>
<evidence type="ECO:0000256" key="3">
    <source>
        <dbReference type="ARBA" id="ARBA00022603"/>
    </source>
</evidence>
<dbReference type="HAMAP" id="MF_01547">
    <property type="entry name" value="RNA_methyltr_E"/>
    <property type="match status" value="1"/>
</dbReference>
<keyword evidence="5" id="KW-0949">S-adenosyl-L-methionine</keyword>
<keyword evidence="9" id="KW-1185">Reference proteome</keyword>
<evidence type="ECO:0000256" key="6">
    <source>
        <dbReference type="ARBA" id="ARBA00041184"/>
    </source>
</evidence>
<sequence>MPQSKFPEPRIRVTTPECGSAHKFEPPIKLWTTPPPHHPTIYVVRKTGNMAATTIPRRIASPPLFFSPPTAYTHLLKSSCASSIRYDSSSSNQWKRRQIRDVFATAAKRDDMKSRAGYKLIELDYKHGIFGPGQTVVDLGFAPGAWSQVAIDKVTPEGRVIGVDILPANPPPGVSTFQGSMKSPGVRELLKKFLMDPSRGKMRENRYLRKGDVDEEELEEMERGYLDRERDAEREEKFEGVGEDDTRGPVDVVLSDMLMNTSGIPVRDHAYSIDLCYTAMSFAMDVLKTSGVFVCKVYSGDQECELKAKLKLMFSTVYCDKPEASRTESREVYYVSKLLRKGVTKEKVFPGGDY</sequence>
<evidence type="ECO:0000313" key="9">
    <source>
        <dbReference type="Proteomes" id="UP000006911"/>
    </source>
</evidence>